<evidence type="ECO:0000313" key="13">
    <source>
        <dbReference type="EMBL" id="PPQ92397.1"/>
    </source>
</evidence>
<proteinExistence type="inferred from homology"/>
<keyword evidence="7" id="KW-0342">GTP-binding</keyword>
<evidence type="ECO:0000256" key="1">
    <source>
        <dbReference type="ARBA" id="ARBA00004496"/>
    </source>
</evidence>
<name>A0A409XNV2_PSICY</name>
<evidence type="ECO:0000313" key="14">
    <source>
        <dbReference type="Proteomes" id="UP000283269"/>
    </source>
</evidence>
<dbReference type="InterPro" id="IPR000795">
    <property type="entry name" value="T_Tr_GTP-bd_dom"/>
</dbReference>
<dbReference type="GO" id="GO:0002184">
    <property type="term" value="P:cytoplasmic translational termination"/>
    <property type="evidence" value="ECO:0007669"/>
    <property type="project" value="UniProtKB-ARBA"/>
</dbReference>
<protein>
    <recommendedName>
        <fullName evidence="10">Elongation factor 1 alpha-like protein</fullName>
    </recommendedName>
</protein>
<evidence type="ECO:0000256" key="5">
    <source>
        <dbReference type="ARBA" id="ARBA00022801"/>
    </source>
</evidence>
<dbReference type="CDD" id="cd01883">
    <property type="entry name" value="EF1_alpha"/>
    <property type="match status" value="1"/>
</dbReference>
<dbReference type="PROSITE" id="PS51722">
    <property type="entry name" value="G_TR_2"/>
    <property type="match status" value="1"/>
</dbReference>
<dbReference type="FunFam" id="2.40.30.10:FF:000020">
    <property type="entry name" value="Translation elongation factor EF-1"/>
    <property type="match status" value="1"/>
</dbReference>
<evidence type="ECO:0000256" key="3">
    <source>
        <dbReference type="ARBA" id="ARBA00022490"/>
    </source>
</evidence>
<dbReference type="Pfam" id="PF00009">
    <property type="entry name" value="GTP_EFTU"/>
    <property type="match status" value="1"/>
</dbReference>
<keyword evidence="4" id="KW-0547">Nucleotide-binding</keyword>
<evidence type="ECO:0000256" key="6">
    <source>
        <dbReference type="ARBA" id="ARBA00022917"/>
    </source>
</evidence>
<dbReference type="OrthoDB" id="342024at2759"/>
<dbReference type="Gene3D" id="3.40.50.300">
    <property type="entry name" value="P-loop containing nucleotide triphosphate hydrolases"/>
    <property type="match status" value="1"/>
</dbReference>
<evidence type="ECO:0000256" key="4">
    <source>
        <dbReference type="ARBA" id="ARBA00022741"/>
    </source>
</evidence>
<comment type="catalytic activity">
    <reaction evidence="8">
        <text>GTP + H2O = GDP + phosphate + H(+)</text>
        <dbReference type="Rhea" id="RHEA:19669"/>
        <dbReference type="ChEBI" id="CHEBI:15377"/>
        <dbReference type="ChEBI" id="CHEBI:15378"/>
        <dbReference type="ChEBI" id="CHEBI:37565"/>
        <dbReference type="ChEBI" id="CHEBI:43474"/>
        <dbReference type="ChEBI" id="CHEBI:58189"/>
    </reaction>
    <physiologicalReaction direction="left-to-right" evidence="8">
        <dbReference type="Rhea" id="RHEA:19670"/>
    </physiologicalReaction>
</comment>
<keyword evidence="14" id="KW-1185">Reference proteome</keyword>
<reference evidence="13 14" key="1">
    <citation type="journal article" date="2018" name="Evol. Lett.">
        <title>Horizontal gene cluster transfer increased hallucinogenic mushroom diversity.</title>
        <authorList>
            <person name="Reynolds H.T."/>
            <person name="Vijayakumar V."/>
            <person name="Gluck-Thaler E."/>
            <person name="Korotkin H.B."/>
            <person name="Matheny P.B."/>
            <person name="Slot J.C."/>
        </authorList>
    </citation>
    <scope>NUCLEOTIDE SEQUENCE [LARGE SCALE GENOMIC DNA]</scope>
    <source>
        <strain evidence="13 14">2631</strain>
    </source>
</reference>
<dbReference type="GO" id="GO:0005829">
    <property type="term" value="C:cytosol"/>
    <property type="evidence" value="ECO:0007669"/>
    <property type="project" value="GOC"/>
</dbReference>
<dbReference type="CDD" id="cd16267">
    <property type="entry name" value="HBS1-like_II"/>
    <property type="match status" value="1"/>
</dbReference>
<feature type="domain" description="Tr-type G" evidence="12">
    <location>
        <begin position="90"/>
        <end position="322"/>
    </location>
</feature>
<accession>A0A409XNV2</accession>
<dbReference type="InterPro" id="IPR009000">
    <property type="entry name" value="Transl_B-barrel_sf"/>
</dbReference>
<dbReference type="InterPro" id="IPR054696">
    <property type="entry name" value="GTP-eEF1A_C"/>
</dbReference>
<keyword evidence="6" id="KW-0648">Protein biosynthesis</keyword>
<dbReference type="FunFam" id="3.40.50.300:FF:000204">
    <property type="entry name" value="Translation elongation factor Tu"/>
    <property type="match status" value="1"/>
</dbReference>
<gene>
    <name evidence="13" type="ORF">CVT25_008747</name>
</gene>
<comment type="caution">
    <text evidence="13">The sequence shown here is derived from an EMBL/GenBank/DDBJ whole genome shotgun (WGS) entry which is preliminary data.</text>
</comment>
<dbReference type="SUPFAM" id="SSF50465">
    <property type="entry name" value="EF-Tu/eEF-1alpha/eIF2-gamma C-terminal domain"/>
    <property type="match status" value="1"/>
</dbReference>
<dbReference type="CDD" id="cd04093">
    <property type="entry name" value="HBS1_C_III"/>
    <property type="match status" value="1"/>
</dbReference>
<keyword evidence="3" id="KW-0963">Cytoplasm</keyword>
<dbReference type="GO" id="GO:0005525">
    <property type="term" value="F:GTP binding"/>
    <property type="evidence" value="ECO:0007669"/>
    <property type="project" value="UniProtKB-KW"/>
</dbReference>
<feature type="region of interest" description="Disordered" evidence="11">
    <location>
        <begin position="1"/>
        <end position="40"/>
    </location>
</feature>
<feature type="compositionally biased region" description="Polar residues" evidence="11">
    <location>
        <begin position="29"/>
        <end position="40"/>
    </location>
</feature>
<dbReference type="InterPro" id="IPR027417">
    <property type="entry name" value="P-loop_NTPase"/>
</dbReference>
<keyword evidence="5" id="KW-0378">Hydrolase</keyword>
<organism evidence="13 14">
    <name type="scientific">Psilocybe cyanescens</name>
    <dbReference type="NCBI Taxonomy" id="93625"/>
    <lineage>
        <taxon>Eukaryota</taxon>
        <taxon>Fungi</taxon>
        <taxon>Dikarya</taxon>
        <taxon>Basidiomycota</taxon>
        <taxon>Agaricomycotina</taxon>
        <taxon>Agaricomycetes</taxon>
        <taxon>Agaricomycetidae</taxon>
        <taxon>Agaricales</taxon>
        <taxon>Agaricineae</taxon>
        <taxon>Strophariaceae</taxon>
        <taxon>Psilocybe</taxon>
    </lineage>
</organism>
<evidence type="ECO:0000256" key="9">
    <source>
        <dbReference type="ARBA" id="ARBA00063537"/>
    </source>
</evidence>
<comment type="similarity">
    <text evidence="2">Belongs to the TRAFAC class translation factor GTPase superfamily. Classic translation factor GTPase family. EF-Tu/EF-1A subfamily.</text>
</comment>
<dbReference type="STRING" id="93625.A0A409XNV2"/>
<dbReference type="GO" id="GO:1990533">
    <property type="term" value="C:Dom34-Hbs1 complex"/>
    <property type="evidence" value="ECO:0007669"/>
    <property type="project" value="UniProtKB-ARBA"/>
</dbReference>
<dbReference type="PANTHER" id="PTHR23115">
    <property type="entry name" value="TRANSLATION FACTOR"/>
    <property type="match status" value="1"/>
</dbReference>
<comment type="subunit">
    <text evidence="9">Component of the Dom34-Hbs1 complex, also named Pelota-HBS1L complex, composed of dom34 and hbs1.</text>
</comment>
<feature type="compositionally biased region" description="Polar residues" evidence="11">
    <location>
        <begin position="1"/>
        <end position="11"/>
    </location>
</feature>
<evidence type="ECO:0000256" key="11">
    <source>
        <dbReference type="SAM" id="MobiDB-lite"/>
    </source>
</evidence>
<evidence type="ECO:0000256" key="7">
    <source>
        <dbReference type="ARBA" id="ARBA00023134"/>
    </source>
</evidence>
<dbReference type="Gene3D" id="2.40.30.10">
    <property type="entry name" value="Translation factors"/>
    <property type="match status" value="2"/>
</dbReference>
<evidence type="ECO:0000256" key="8">
    <source>
        <dbReference type="ARBA" id="ARBA00049117"/>
    </source>
</evidence>
<dbReference type="SUPFAM" id="SSF52540">
    <property type="entry name" value="P-loop containing nucleoside triphosphate hydrolases"/>
    <property type="match status" value="1"/>
</dbReference>
<evidence type="ECO:0000259" key="12">
    <source>
        <dbReference type="PROSITE" id="PS51722"/>
    </source>
</evidence>
<dbReference type="EMBL" id="NHYD01001049">
    <property type="protein sequence ID" value="PPQ92397.1"/>
    <property type="molecule type" value="Genomic_DNA"/>
</dbReference>
<dbReference type="InParanoid" id="A0A409XNV2"/>
<evidence type="ECO:0000256" key="2">
    <source>
        <dbReference type="ARBA" id="ARBA00007249"/>
    </source>
</evidence>
<comment type="subcellular location">
    <subcellularLocation>
        <location evidence="1">Cytoplasm</location>
    </subcellularLocation>
</comment>
<dbReference type="AlphaFoldDB" id="A0A409XNV2"/>
<dbReference type="Pfam" id="PF22594">
    <property type="entry name" value="GTP-eEF1A_C"/>
    <property type="match status" value="1"/>
</dbReference>
<sequence length="529" mass="56507">MAQRSAASSRAPTPVGSPAKGSKRAHSVGISTPLRNPSVDQQSLDMAGLNLNENVDTSSIPEEPPKMNLAREKVLEEAKRMLDVENTTGKKGISLVVIGHVDAGKSTLMGRLLYELGRLDEKTKRVNERGSDKIGKGSFSWAWGLDGTTEERERGITMDIALQSLETPHRQITILDAPGHKDFIPNMISGASQADCALLVVDATTGEFESGFQKGGQTREHLLLVRSLGVAQVIVAVNKLDQVEWSRARYEEICAELRPFLTLSGFQPSKTKFVPVGAIQGINLTGRDGDLAAQLSEWYSGPTLVDLLDVLVPPVRDISSPLRVPISNVSKRQNLGASVSGRLCGGVVQVGEKLRVLPGDETAIVKGIEIEDQSVPWAASGSNVVLHLTSIDPVHLNIGSVLCPPTDLVPLATTFIARIIVFDIQVPITAGASVELFHHSCDVPATTTKLISTIDRGTGKVIKTNPRVLTKNASAEVEITLRSTQVAGSTSATRAIAIESFAINKDMGRILIRRGGETIAAGVVLDITG</sequence>
<dbReference type="PRINTS" id="PR00315">
    <property type="entry name" value="ELONGATNFCT"/>
</dbReference>
<dbReference type="InterPro" id="IPR009001">
    <property type="entry name" value="Transl_elong_EF1A/Init_IF2_C"/>
</dbReference>
<dbReference type="GO" id="GO:0003924">
    <property type="term" value="F:GTPase activity"/>
    <property type="evidence" value="ECO:0007669"/>
    <property type="project" value="InterPro"/>
</dbReference>
<dbReference type="Proteomes" id="UP000283269">
    <property type="component" value="Unassembled WGS sequence"/>
</dbReference>
<dbReference type="InterPro" id="IPR050100">
    <property type="entry name" value="TRAFAC_GTPase_members"/>
</dbReference>
<evidence type="ECO:0000256" key="10">
    <source>
        <dbReference type="ARBA" id="ARBA00074866"/>
    </source>
</evidence>
<dbReference type="SUPFAM" id="SSF50447">
    <property type="entry name" value="Translation proteins"/>
    <property type="match status" value="1"/>
</dbReference>